<name>A0ABW8V2N7_9RHOB</name>
<keyword evidence="1" id="KW-1133">Transmembrane helix</keyword>
<dbReference type="Proteomes" id="UP001627408">
    <property type="component" value="Unassembled WGS sequence"/>
</dbReference>
<accession>A0ABW8V2N7</accession>
<reference evidence="2 3" key="1">
    <citation type="submission" date="2024-08" db="EMBL/GenBank/DDBJ databases">
        <title>Tateyamaria sp. nov., isolated from marine algae.</title>
        <authorList>
            <person name="Choi B.J."/>
            <person name="Kim J.M."/>
            <person name="Lee J.K."/>
            <person name="Choi D.G."/>
            <person name="Bayburt H."/>
            <person name="Baek J.H."/>
            <person name="Han D.M."/>
            <person name="Jeon C.O."/>
        </authorList>
    </citation>
    <scope>NUCLEOTIDE SEQUENCE [LARGE SCALE GENOMIC DNA]</scope>
    <source>
        <strain evidence="2 3">KMU-156</strain>
    </source>
</reference>
<keyword evidence="3" id="KW-1185">Reference proteome</keyword>
<evidence type="ECO:0000256" key="1">
    <source>
        <dbReference type="SAM" id="Phobius"/>
    </source>
</evidence>
<dbReference type="PROSITE" id="PS01319">
    <property type="entry name" value="RBFA"/>
    <property type="match status" value="1"/>
</dbReference>
<sequence>MEKGVIPIILGVMGVIVVALGVLVYLQLRPTPEIRYESDGDTEFAGPAIDSGARIEIEVLRAQIEALGVQIEQLEQRIIENRAPTSTGPTGGVQEQGQFIGDGVDSISGSHAQVVLIANRRNLNQGLRIASPSYLESVFGKPRENLTSTCQGMTNQRLASKLKTEQVGPVRVRMLQPALDSLGRVFDQIKATDENLYSRINTAGALCVRHIRGAPGRTSTHAFGLSLDLNIDGKLDRLGDGKRNLA</sequence>
<dbReference type="InterPro" id="IPR020053">
    <property type="entry name" value="Ribosome-bd_factorA_CS"/>
</dbReference>
<gene>
    <name evidence="2" type="ORF">ACERZ8_21190</name>
</gene>
<proteinExistence type="predicted"/>
<dbReference type="EMBL" id="JBHDIY010000004">
    <property type="protein sequence ID" value="MFL4472272.1"/>
    <property type="molecule type" value="Genomic_DNA"/>
</dbReference>
<keyword evidence="1" id="KW-0472">Membrane</keyword>
<dbReference type="RefSeq" id="WP_407594427.1">
    <property type="nucleotide sequence ID" value="NZ_JBHDIY010000004.1"/>
</dbReference>
<evidence type="ECO:0000313" key="3">
    <source>
        <dbReference type="Proteomes" id="UP001627408"/>
    </source>
</evidence>
<evidence type="ECO:0000313" key="2">
    <source>
        <dbReference type="EMBL" id="MFL4472272.1"/>
    </source>
</evidence>
<organism evidence="2 3">
    <name type="scientific">Tateyamaria armeniaca</name>
    <dbReference type="NCBI Taxonomy" id="2518930"/>
    <lineage>
        <taxon>Bacteria</taxon>
        <taxon>Pseudomonadati</taxon>
        <taxon>Pseudomonadota</taxon>
        <taxon>Alphaproteobacteria</taxon>
        <taxon>Rhodobacterales</taxon>
        <taxon>Roseobacteraceae</taxon>
        <taxon>Tateyamaria</taxon>
    </lineage>
</organism>
<protein>
    <submittedName>
        <fullName evidence="2">M15 family peptidase</fullName>
    </submittedName>
</protein>
<feature type="transmembrane region" description="Helical" evidence="1">
    <location>
        <begin position="6"/>
        <end position="26"/>
    </location>
</feature>
<keyword evidence="1" id="KW-0812">Transmembrane</keyword>
<comment type="caution">
    <text evidence="2">The sequence shown here is derived from an EMBL/GenBank/DDBJ whole genome shotgun (WGS) entry which is preliminary data.</text>
</comment>